<dbReference type="EMBL" id="RBKU01000001">
    <property type="protein sequence ID" value="RKR84207.1"/>
    <property type="molecule type" value="Genomic_DNA"/>
</dbReference>
<sequence length="199" mass="21671">MDLKNQNGAEFQGSMSAKEAGNGVAKTNDAKKETSLTANGVKTNGKADINKDKAVASGADLGGNGKVEPAKQEAEKAESAQPAPEKAPPLKEEVKPLKMVLNLEGTLKVVEDLHRRSIQRMNLIARIKQLETFEVDLAAERDELEDNPYQGCKLIIEDDKGRRFITTTPGLIRLVSQFIFNACHEKLAEIEAHIVLPVA</sequence>
<reference evidence="2 3" key="1">
    <citation type="submission" date="2018-10" db="EMBL/GenBank/DDBJ databases">
        <title>Genomic Encyclopedia of Archaeal and Bacterial Type Strains, Phase II (KMG-II): from individual species to whole genera.</title>
        <authorList>
            <person name="Goeker M."/>
        </authorList>
    </citation>
    <scope>NUCLEOTIDE SEQUENCE [LARGE SCALE GENOMIC DNA]</scope>
    <source>
        <strain evidence="2 3">DSM 18602</strain>
    </source>
</reference>
<dbReference type="RefSeq" id="WP_211339711.1">
    <property type="nucleotide sequence ID" value="NZ_RBKU01000001.1"/>
</dbReference>
<protein>
    <submittedName>
        <fullName evidence="2">Uncharacterized protein</fullName>
    </submittedName>
</protein>
<accession>A0A495J5Q2</accession>
<dbReference type="AlphaFoldDB" id="A0A495J5Q2"/>
<feature type="region of interest" description="Disordered" evidence="1">
    <location>
        <begin position="1"/>
        <end position="91"/>
    </location>
</feature>
<organism evidence="2 3">
    <name type="scientific">Mucilaginibacter gracilis</name>
    <dbReference type="NCBI Taxonomy" id="423350"/>
    <lineage>
        <taxon>Bacteria</taxon>
        <taxon>Pseudomonadati</taxon>
        <taxon>Bacteroidota</taxon>
        <taxon>Sphingobacteriia</taxon>
        <taxon>Sphingobacteriales</taxon>
        <taxon>Sphingobacteriaceae</taxon>
        <taxon>Mucilaginibacter</taxon>
    </lineage>
</organism>
<keyword evidence="3" id="KW-1185">Reference proteome</keyword>
<comment type="caution">
    <text evidence="2">The sequence shown here is derived from an EMBL/GenBank/DDBJ whole genome shotgun (WGS) entry which is preliminary data.</text>
</comment>
<name>A0A495J5Q2_9SPHI</name>
<dbReference type="Proteomes" id="UP000268007">
    <property type="component" value="Unassembled WGS sequence"/>
</dbReference>
<gene>
    <name evidence="2" type="ORF">BDD43_4435</name>
</gene>
<feature type="compositionally biased region" description="Polar residues" evidence="1">
    <location>
        <begin position="1"/>
        <end position="15"/>
    </location>
</feature>
<proteinExistence type="predicted"/>
<evidence type="ECO:0000313" key="2">
    <source>
        <dbReference type="EMBL" id="RKR84207.1"/>
    </source>
</evidence>
<evidence type="ECO:0000313" key="3">
    <source>
        <dbReference type="Proteomes" id="UP000268007"/>
    </source>
</evidence>
<feature type="compositionally biased region" description="Basic and acidic residues" evidence="1">
    <location>
        <begin position="68"/>
        <end position="78"/>
    </location>
</feature>
<evidence type="ECO:0000256" key="1">
    <source>
        <dbReference type="SAM" id="MobiDB-lite"/>
    </source>
</evidence>